<dbReference type="EMBL" id="NBNE01002157">
    <property type="protein sequence ID" value="OWZ11324.1"/>
    <property type="molecule type" value="Genomic_DNA"/>
</dbReference>
<dbReference type="Proteomes" id="UP000198211">
    <property type="component" value="Unassembled WGS sequence"/>
</dbReference>
<keyword evidence="2" id="KW-1185">Reference proteome</keyword>
<name>A0A225W1Q5_9STRA</name>
<sequence>MIQLFIELHTALNHFFAYLDSLRGRMNFQTRHHSGRMHRSGSQLMTDRLESQDYLTFSLTLPCLRHIRGELQNSDVFRHKNDDWRLSLHRRHTSTGAVSSETMVKLFDKRFPTVCDELHWVSLLAPPLANASHLISDERSKFIEELCR</sequence>
<dbReference type="AlphaFoldDB" id="A0A225W1Q5"/>
<evidence type="ECO:0000313" key="2">
    <source>
        <dbReference type="Proteomes" id="UP000198211"/>
    </source>
</evidence>
<comment type="caution">
    <text evidence="1">The sequence shown here is derived from an EMBL/GenBank/DDBJ whole genome shotgun (WGS) entry which is preliminary data.</text>
</comment>
<accession>A0A225W1Q5</accession>
<organism evidence="1 2">
    <name type="scientific">Phytophthora megakarya</name>
    <dbReference type="NCBI Taxonomy" id="4795"/>
    <lineage>
        <taxon>Eukaryota</taxon>
        <taxon>Sar</taxon>
        <taxon>Stramenopiles</taxon>
        <taxon>Oomycota</taxon>
        <taxon>Peronosporomycetes</taxon>
        <taxon>Peronosporales</taxon>
        <taxon>Peronosporaceae</taxon>
        <taxon>Phytophthora</taxon>
    </lineage>
</organism>
<reference evidence="2" key="1">
    <citation type="submission" date="2017-03" db="EMBL/GenBank/DDBJ databases">
        <title>Phytopthora megakarya and P. palmivora, two closely related causual agents of cacao black pod achieved similar genome size and gene model numbers by different mechanisms.</title>
        <authorList>
            <person name="Ali S."/>
            <person name="Shao J."/>
            <person name="Larry D.J."/>
            <person name="Kronmiller B."/>
            <person name="Shen D."/>
            <person name="Strem M.D."/>
            <person name="Melnick R.L."/>
            <person name="Guiltinan M.J."/>
            <person name="Tyler B.M."/>
            <person name="Meinhardt L.W."/>
            <person name="Bailey B.A."/>
        </authorList>
    </citation>
    <scope>NUCLEOTIDE SEQUENCE [LARGE SCALE GENOMIC DNA]</scope>
    <source>
        <strain evidence="2">zdho120</strain>
    </source>
</reference>
<proteinExistence type="predicted"/>
<gene>
    <name evidence="1" type="ORF">PHMEG_00015670</name>
</gene>
<evidence type="ECO:0000313" key="1">
    <source>
        <dbReference type="EMBL" id="OWZ11324.1"/>
    </source>
</evidence>
<protein>
    <submittedName>
        <fullName evidence="1">Uncharacterized protein</fullName>
    </submittedName>
</protein>